<keyword evidence="4" id="KW-0732">Signal</keyword>
<evidence type="ECO:0000256" key="2">
    <source>
        <dbReference type="ARBA" id="ARBA00022475"/>
    </source>
</evidence>
<organism evidence="11 12">
    <name type="scientific">Neolamprologus brichardi</name>
    <name type="common">Fairy cichlid</name>
    <name type="synonym">Lamprologus brichardi</name>
    <dbReference type="NCBI Taxonomy" id="32507"/>
    <lineage>
        <taxon>Eukaryota</taxon>
        <taxon>Metazoa</taxon>
        <taxon>Chordata</taxon>
        <taxon>Craniata</taxon>
        <taxon>Vertebrata</taxon>
        <taxon>Euteleostomi</taxon>
        <taxon>Actinopterygii</taxon>
        <taxon>Neopterygii</taxon>
        <taxon>Teleostei</taxon>
        <taxon>Neoteleostei</taxon>
        <taxon>Acanthomorphata</taxon>
        <taxon>Ovalentaria</taxon>
        <taxon>Cichlomorphae</taxon>
        <taxon>Cichliformes</taxon>
        <taxon>Cichlidae</taxon>
        <taxon>African cichlids</taxon>
        <taxon>Pseudocrenilabrinae</taxon>
        <taxon>Lamprologini</taxon>
        <taxon>Neolamprologus</taxon>
    </lineage>
</organism>
<dbReference type="InterPro" id="IPR051713">
    <property type="entry name" value="T-cell_Activation_Regulation"/>
</dbReference>
<accession>A0A3Q4MPL4</accession>
<dbReference type="Proteomes" id="UP000261580">
    <property type="component" value="Unassembled WGS sequence"/>
</dbReference>
<dbReference type="PANTHER" id="PTHR25466">
    <property type="entry name" value="T-LYMPHOCYTE ACTIVATION ANTIGEN"/>
    <property type="match status" value="1"/>
</dbReference>
<keyword evidence="6" id="KW-0472">Membrane</keyword>
<evidence type="ECO:0000313" key="11">
    <source>
        <dbReference type="Ensembl" id="ENSNBRP00000016034.1"/>
    </source>
</evidence>
<dbReference type="GO" id="GO:0009897">
    <property type="term" value="C:external side of plasma membrane"/>
    <property type="evidence" value="ECO:0007669"/>
    <property type="project" value="TreeGrafter"/>
</dbReference>
<evidence type="ECO:0000256" key="7">
    <source>
        <dbReference type="ARBA" id="ARBA00023157"/>
    </source>
</evidence>
<keyword evidence="5" id="KW-1133">Transmembrane helix</keyword>
<keyword evidence="3" id="KW-0812">Transmembrane</keyword>
<evidence type="ECO:0008006" key="13">
    <source>
        <dbReference type="Google" id="ProtNLM"/>
    </source>
</evidence>
<reference evidence="11" key="2">
    <citation type="submission" date="2025-09" db="UniProtKB">
        <authorList>
            <consortium name="Ensembl"/>
        </authorList>
    </citation>
    <scope>IDENTIFICATION</scope>
</reference>
<dbReference type="GO" id="GO:0006955">
    <property type="term" value="P:immune response"/>
    <property type="evidence" value="ECO:0007669"/>
    <property type="project" value="TreeGrafter"/>
</dbReference>
<dbReference type="InterPro" id="IPR036179">
    <property type="entry name" value="Ig-like_dom_sf"/>
</dbReference>
<dbReference type="PANTHER" id="PTHR25466:SF9">
    <property type="entry name" value="FIBRONECTIN TYPE-III DOMAIN-CONTAINING PROTEIN"/>
    <property type="match status" value="1"/>
</dbReference>
<proteinExistence type="predicted"/>
<reference evidence="11" key="1">
    <citation type="submission" date="2025-08" db="UniProtKB">
        <authorList>
            <consortium name="Ensembl"/>
        </authorList>
    </citation>
    <scope>IDENTIFICATION</scope>
</reference>
<keyword evidence="7" id="KW-1015">Disulfide bond</keyword>
<dbReference type="Gene3D" id="2.60.40.10">
    <property type="entry name" value="Immunoglobulins"/>
    <property type="match status" value="1"/>
</dbReference>
<evidence type="ECO:0000256" key="5">
    <source>
        <dbReference type="ARBA" id="ARBA00022989"/>
    </source>
</evidence>
<protein>
    <recommendedName>
        <fullName evidence="13">Immunoglobulin V-set domain-containing protein</fullName>
    </recommendedName>
</protein>
<dbReference type="AlphaFoldDB" id="A0A3Q4MPL4"/>
<name>A0A3Q4MPL4_NEOBR</name>
<dbReference type="GO" id="GO:0071222">
    <property type="term" value="P:cellular response to lipopolysaccharide"/>
    <property type="evidence" value="ECO:0007669"/>
    <property type="project" value="TreeGrafter"/>
</dbReference>
<dbReference type="GO" id="GO:0042130">
    <property type="term" value="P:negative regulation of T cell proliferation"/>
    <property type="evidence" value="ECO:0007669"/>
    <property type="project" value="TreeGrafter"/>
</dbReference>
<dbReference type="GO" id="GO:0031295">
    <property type="term" value="P:T cell costimulation"/>
    <property type="evidence" value="ECO:0007669"/>
    <property type="project" value="TreeGrafter"/>
</dbReference>
<evidence type="ECO:0000256" key="6">
    <source>
        <dbReference type="ARBA" id="ARBA00023136"/>
    </source>
</evidence>
<comment type="subcellular location">
    <subcellularLocation>
        <location evidence="1">Cell membrane</location>
        <topology evidence="1">Single-pass type I membrane protein</topology>
    </subcellularLocation>
</comment>
<dbReference type="STRING" id="32507.ENSNBRP00000016034"/>
<dbReference type="GeneTree" id="ENSGT00940000177543"/>
<evidence type="ECO:0000256" key="1">
    <source>
        <dbReference type="ARBA" id="ARBA00004251"/>
    </source>
</evidence>
<evidence type="ECO:0000313" key="12">
    <source>
        <dbReference type="Proteomes" id="UP000261580"/>
    </source>
</evidence>
<dbReference type="InterPro" id="IPR013783">
    <property type="entry name" value="Ig-like_fold"/>
</dbReference>
<evidence type="ECO:0000256" key="9">
    <source>
        <dbReference type="ARBA" id="ARBA00023180"/>
    </source>
</evidence>
<keyword evidence="9" id="KW-0325">Glycoprotein</keyword>
<keyword evidence="2" id="KW-1003">Cell membrane</keyword>
<dbReference type="Ensembl" id="ENSNBRT00000016466.1">
    <property type="protein sequence ID" value="ENSNBRP00000016034.1"/>
    <property type="gene ID" value="ENSNBRG00000012410.1"/>
</dbReference>
<dbReference type="GO" id="GO:0007166">
    <property type="term" value="P:cell surface receptor signaling pathway"/>
    <property type="evidence" value="ECO:0007669"/>
    <property type="project" value="TreeGrafter"/>
</dbReference>
<keyword evidence="12" id="KW-1185">Reference proteome</keyword>
<evidence type="ECO:0000256" key="4">
    <source>
        <dbReference type="ARBA" id="ARBA00022729"/>
    </source>
</evidence>
<keyword evidence="8" id="KW-0675">Receptor</keyword>
<evidence type="ECO:0000256" key="8">
    <source>
        <dbReference type="ARBA" id="ARBA00023170"/>
    </source>
</evidence>
<evidence type="ECO:0000256" key="3">
    <source>
        <dbReference type="ARBA" id="ARBA00022692"/>
    </source>
</evidence>
<dbReference type="SUPFAM" id="SSF48726">
    <property type="entry name" value="Immunoglobulin"/>
    <property type="match status" value="1"/>
</dbReference>
<keyword evidence="10" id="KW-0393">Immunoglobulin domain</keyword>
<dbReference type="GO" id="GO:0042102">
    <property type="term" value="P:positive regulation of T cell proliferation"/>
    <property type="evidence" value="ECO:0007669"/>
    <property type="project" value="TreeGrafter"/>
</dbReference>
<evidence type="ECO:0000256" key="10">
    <source>
        <dbReference type="ARBA" id="ARBA00023319"/>
    </source>
</evidence>
<sequence>ENRFFSFFFLISAGDATLMRDVNTTISDSAVLECSIQDRAITDWKSLRFYWQDDRNVVLYSYNNGRKVAEHVNELYQHRVTDFPQDIVRGNITIVLKNLTLDDNGRTYSSFAAVRDDSGTTRYHLEHTQICEMTLHVAGEKRFCFPHKNRKGKLDRHTPGWLVIRDIISTDYIPPCRMQKECRHAHRCVVFP</sequence>
<dbReference type="Bgee" id="ENSNBRG00000012410">
    <property type="expression patterns" value="Expressed in mesonephros and 3 other cell types or tissues"/>
</dbReference>